<dbReference type="EMBL" id="LKEB01000001">
    <property type="protein sequence ID" value="ROW18075.1"/>
    <property type="molecule type" value="Genomic_DNA"/>
</dbReference>
<dbReference type="GO" id="GO:0003746">
    <property type="term" value="F:translation elongation factor activity"/>
    <property type="evidence" value="ECO:0007669"/>
    <property type="project" value="TreeGrafter"/>
</dbReference>
<dbReference type="AlphaFoldDB" id="A0A423XN46"/>
<sequence>MSVFTFETEPTRVSSPWLKVPENPEEVITRLEPEPQEGAVEYKLHLLLRPRRPYKTIKSGTALGPQPSDRGDLTLVTESSAEGDLSRPEIASVPEDGGRQKHPLGFYATTSESRKLRLYHLTTQLLWRLQQSMRYNPLGTTDSLIPKLPDDSVALAAAVRPGNLWQGLEESKGALYEIGVADDGTLVGLPEDEMEESLLTLKVMAASLGCVVSVMRRQCVGECEWDVLPAPGNGYTVSKAATRQGQLYVVEASVKPRPGFENKDSGATDRTTSVPPVQTVAVEAKSTTEQLRVTLTGPTDGGKSTLLGTLSTGIFDNGSGRSRTFLLRHRHELASGMTTSVSQMLIGYKNDSHDENLIYSFADRNIDSWEGIHDLSREGRLVFVSDSAGHLRYRRTILRGLIGWAPQWTILCLAANDSETKGRFTPTSSQDEAESPVTEVDQIKAYLDLCLKLRMPLVIVITKLDVATTMSLRGTLTKVLAAVKSAGRVPKLLIKQRIQSDPTRVPAIDEDGIRPLIAEIKASGSLLDFVPIVSTSAVKGEGVGLLHALLQNLPIPPTPTARDYIGLALNPEQPDSIFHIEDKFSLSALSGNTVKDDEAEYGTIVAGYIRFGHLAVGDRVLIGPFPPDDDSMTMTPERRASPGGEGLSVSHQSSSELNRLAMRNAVPASSTMGEWYHARIATIRNLRLPVRLLEPGQTGTIGIIFDIPNEDLSDSIFERPPRPQPKIRKGMVLAVPSKHMVETGLSLQAASGITGVFEEKSTESLIVGSIVKVYIASVRASARITRVSPMWHYPDVHGVVGREADDEEIFVISQEREEAAKQESARMVYEVQLELLSQREWIEMGAQVVIMEGGGRAKSGLEGFVGKVIEIME</sequence>
<evidence type="ECO:0000259" key="2">
    <source>
        <dbReference type="Pfam" id="PF00009"/>
    </source>
</evidence>
<protein>
    <recommendedName>
        <fullName evidence="2">Tr-type G domain-containing protein</fullName>
    </recommendedName>
</protein>
<proteinExistence type="predicted"/>
<dbReference type="Proteomes" id="UP000285146">
    <property type="component" value="Unassembled WGS sequence"/>
</dbReference>
<feature type="region of interest" description="Disordered" evidence="1">
    <location>
        <begin position="78"/>
        <end position="104"/>
    </location>
</feature>
<dbReference type="Pfam" id="PF00009">
    <property type="entry name" value="GTP_EFTU"/>
    <property type="match status" value="1"/>
</dbReference>
<dbReference type="InterPro" id="IPR050055">
    <property type="entry name" value="EF-Tu_GTPase"/>
</dbReference>
<feature type="region of interest" description="Disordered" evidence="1">
    <location>
        <begin position="626"/>
        <end position="650"/>
    </location>
</feature>
<dbReference type="InParanoid" id="A0A423XN46"/>
<accession>A0A423XN46</accession>
<dbReference type="InterPro" id="IPR000795">
    <property type="entry name" value="T_Tr_GTP-bd_dom"/>
</dbReference>
<dbReference type="InterPro" id="IPR027417">
    <property type="entry name" value="P-loop_NTPase"/>
</dbReference>
<reference evidence="3 4" key="1">
    <citation type="submission" date="2015-09" db="EMBL/GenBank/DDBJ databases">
        <title>Host preference determinants of Valsa canker pathogens revealed by comparative genomics.</title>
        <authorList>
            <person name="Yin Z."/>
            <person name="Huang L."/>
        </authorList>
    </citation>
    <scope>NUCLEOTIDE SEQUENCE [LARGE SCALE GENOMIC DNA]</scope>
    <source>
        <strain evidence="3 4">SXYLt</strain>
    </source>
</reference>
<dbReference type="GO" id="GO:0003924">
    <property type="term" value="F:GTPase activity"/>
    <property type="evidence" value="ECO:0007669"/>
    <property type="project" value="InterPro"/>
</dbReference>
<evidence type="ECO:0000313" key="4">
    <source>
        <dbReference type="Proteomes" id="UP000285146"/>
    </source>
</evidence>
<organism evidence="3 4">
    <name type="scientific">Cytospora leucostoma</name>
    <dbReference type="NCBI Taxonomy" id="1230097"/>
    <lineage>
        <taxon>Eukaryota</taxon>
        <taxon>Fungi</taxon>
        <taxon>Dikarya</taxon>
        <taxon>Ascomycota</taxon>
        <taxon>Pezizomycotina</taxon>
        <taxon>Sordariomycetes</taxon>
        <taxon>Sordariomycetidae</taxon>
        <taxon>Diaporthales</taxon>
        <taxon>Cytosporaceae</taxon>
        <taxon>Cytospora</taxon>
    </lineage>
</organism>
<feature type="domain" description="Tr-type G" evidence="2">
    <location>
        <begin position="292"/>
        <end position="554"/>
    </location>
</feature>
<dbReference type="SUPFAM" id="SSF52540">
    <property type="entry name" value="P-loop containing nucleoside triphosphate hydrolases"/>
    <property type="match status" value="1"/>
</dbReference>
<dbReference type="OrthoDB" id="5342685at2759"/>
<keyword evidence="4" id="KW-1185">Reference proteome</keyword>
<evidence type="ECO:0000313" key="3">
    <source>
        <dbReference type="EMBL" id="ROW18075.1"/>
    </source>
</evidence>
<gene>
    <name evidence="3" type="ORF">VPNG_00318</name>
</gene>
<dbReference type="Gene3D" id="3.40.50.300">
    <property type="entry name" value="P-loop containing nucleotide triphosphate hydrolases"/>
    <property type="match status" value="1"/>
</dbReference>
<comment type="caution">
    <text evidence="3">The sequence shown here is derived from an EMBL/GenBank/DDBJ whole genome shotgun (WGS) entry which is preliminary data.</text>
</comment>
<dbReference type="GO" id="GO:0005525">
    <property type="term" value="F:GTP binding"/>
    <property type="evidence" value="ECO:0007669"/>
    <property type="project" value="InterPro"/>
</dbReference>
<name>A0A423XN46_9PEZI</name>
<dbReference type="PANTHER" id="PTHR43721:SF30">
    <property type="entry name" value="TR-TYPE G DOMAIN-CONTAINING PROTEIN"/>
    <property type="match status" value="1"/>
</dbReference>
<dbReference type="PANTHER" id="PTHR43721">
    <property type="entry name" value="ELONGATION FACTOR TU-RELATED"/>
    <property type="match status" value="1"/>
</dbReference>
<evidence type="ECO:0000256" key="1">
    <source>
        <dbReference type="SAM" id="MobiDB-lite"/>
    </source>
</evidence>